<proteinExistence type="predicted"/>
<accession>A0AAV4QI47</accession>
<protein>
    <submittedName>
        <fullName evidence="1">Uncharacterized protein</fullName>
    </submittedName>
</protein>
<dbReference type="AlphaFoldDB" id="A0AAV4QI47"/>
<evidence type="ECO:0000313" key="2">
    <source>
        <dbReference type="Proteomes" id="UP001054945"/>
    </source>
</evidence>
<organism evidence="1 2">
    <name type="scientific">Caerostris extrusa</name>
    <name type="common">Bark spider</name>
    <name type="synonym">Caerostris bankana</name>
    <dbReference type="NCBI Taxonomy" id="172846"/>
    <lineage>
        <taxon>Eukaryota</taxon>
        <taxon>Metazoa</taxon>
        <taxon>Ecdysozoa</taxon>
        <taxon>Arthropoda</taxon>
        <taxon>Chelicerata</taxon>
        <taxon>Arachnida</taxon>
        <taxon>Araneae</taxon>
        <taxon>Araneomorphae</taxon>
        <taxon>Entelegynae</taxon>
        <taxon>Araneoidea</taxon>
        <taxon>Araneidae</taxon>
        <taxon>Caerostris</taxon>
    </lineage>
</organism>
<name>A0AAV4QI47_CAEEX</name>
<sequence length="75" mass="8477">MPQSFPLAPSVVWEKHVSNRSANAALRGNHLEMERSLSVPKLKIKRNFSGSNYTICPHYTENCYSVPGRLSLRGF</sequence>
<evidence type="ECO:0000313" key="1">
    <source>
        <dbReference type="EMBL" id="GIY08611.1"/>
    </source>
</evidence>
<keyword evidence="2" id="KW-1185">Reference proteome</keyword>
<comment type="caution">
    <text evidence="1">The sequence shown here is derived from an EMBL/GenBank/DDBJ whole genome shotgun (WGS) entry which is preliminary data.</text>
</comment>
<gene>
    <name evidence="1" type="ORF">CEXT_576201</name>
</gene>
<reference evidence="1 2" key="1">
    <citation type="submission" date="2021-06" db="EMBL/GenBank/DDBJ databases">
        <title>Caerostris extrusa draft genome.</title>
        <authorList>
            <person name="Kono N."/>
            <person name="Arakawa K."/>
        </authorList>
    </citation>
    <scope>NUCLEOTIDE SEQUENCE [LARGE SCALE GENOMIC DNA]</scope>
</reference>
<dbReference type="EMBL" id="BPLR01006272">
    <property type="protein sequence ID" value="GIY08611.1"/>
    <property type="molecule type" value="Genomic_DNA"/>
</dbReference>
<dbReference type="Proteomes" id="UP001054945">
    <property type="component" value="Unassembled WGS sequence"/>
</dbReference>